<reference evidence="3" key="1">
    <citation type="submission" date="2015-07" db="EMBL/GenBank/DDBJ databases">
        <title>Complete Genome of Thermincola ferriacetica strain Z-0001T.</title>
        <authorList>
            <person name="Lusk B."/>
            <person name="Badalamenti J.P."/>
            <person name="Parameswaran P."/>
            <person name="Bond D.R."/>
            <person name="Torres C.I."/>
        </authorList>
    </citation>
    <scope>NUCLEOTIDE SEQUENCE [LARGE SCALE GENOMIC DNA]</scope>
    <source>
        <strain evidence="3">Z-0001</strain>
    </source>
</reference>
<evidence type="ECO:0000259" key="1">
    <source>
        <dbReference type="Pfam" id="PF03551"/>
    </source>
</evidence>
<dbReference type="SUPFAM" id="SSF46785">
    <property type="entry name" value="Winged helix' DNA-binding domain"/>
    <property type="match status" value="1"/>
</dbReference>
<dbReference type="AlphaFoldDB" id="A0A0L6W2M5"/>
<proteinExistence type="predicted"/>
<feature type="domain" description="Transcription regulator PadR N-terminal" evidence="1">
    <location>
        <begin position="16"/>
        <end position="87"/>
    </location>
</feature>
<dbReference type="PATRIC" id="fig|281456.6.peg.1534"/>
<dbReference type="RefSeq" id="WP_052217574.1">
    <property type="nucleotide sequence ID" value="NZ_LGTE01000008.1"/>
</dbReference>
<gene>
    <name evidence="2" type="ORF">Tfer_1437</name>
</gene>
<dbReference type="InterPro" id="IPR052509">
    <property type="entry name" value="Metal_resp_DNA-bind_regulator"/>
</dbReference>
<dbReference type="Proteomes" id="UP000037175">
    <property type="component" value="Unassembled WGS sequence"/>
</dbReference>
<dbReference type="PANTHER" id="PTHR33169">
    <property type="entry name" value="PADR-FAMILY TRANSCRIPTIONAL REGULATOR"/>
    <property type="match status" value="1"/>
</dbReference>
<dbReference type="Gene3D" id="1.10.10.10">
    <property type="entry name" value="Winged helix-like DNA-binding domain superfamily/Winged helix DNA-binding domain"/>
    <property type="match status" value="1"/>
</dbReference>
<dbReference type="PANTHER" id="PTHR33169:SF14">
    <property type="entry name" value="TRANSCRIPTIONAL REGULATOR RV3488"/>
    <property type="match status" value="1"/>
</dbReference>
<dbReference type="EMBL" id="LGTE01000008">
    <property type="protein sequence ID" value="KNZ69827.1"/>
    <property type="molecule type" value="Genomic_DNA"/>
</dbReference>
<accession>A0A0L6W2M5</accession>
<dbReference type="Pfam" id="PF03551">
    <property type="entry name" value="PadR"/>
    <property type="match status" value="1"/>
</dbReference>
<evidence type="ECO:0000313" key="2">
    <source>
        <dbReference type="EMBL" id="KNZ69827.1"/>
    </source>
</evidence>
<sequence>MPAKKRQQYRHLPAFILLVLAQGEAHGGAIYSALNDNLPLFQADTGAIYRTLQQMEKEGAVTSVWNITESGPARKIYRITPAGWNKLDSWKHDIELRRANLNYFLTTYEKLKAQKD</sequence>
<dbReference type="InterPro" id="IPR036390">
    <property type="entry name" value="WH_DNA-bd_sf"/>
</dbReference>
<dbReference type="InterPro" id="IPR036388">
    <property type="entry name" value="WH-like_DNA-bd_sf"/>
</dbReference>
<organism evidence="2 3">
    <name type="scientific">Thermincola ferriacetica</name>
    <dbReference type="NCBI Taxonomy" id="281456"/>
    <lineage>
        <taxon>Bacteria</taxon>
        <taxon>Bacillati</taxon>
        <taxon>Bacillota</taxon>
        <taxon>Clostridia</taxon>
        <taxon>Eubacteriales</taxon>
        <taxon>Thermincolaceae</taxon>
        <taxon>Thermincola</taxon>
    </lineage>
</organism>
<name>A0A0L6W2M5_9FIRM</name>
<keyword evidence="3" id="KW-1185">Reference proteome</keyword>
<comment type="caution">
    <text evidence="2">The sequence shown here is derived from an EMBL/GenBank/DDBJ whole genome shotgun (WGS) entry which is preliminary data.</text>
</comment>
<protein>
    <submittedName>
        <fullName evidence="2">Transcriptional regulator, PadR-like family</fullName>
    </submittedName>
</protein>
<evidence type="ECO:0000313" key="3">
    <source>
        <dbReference type="Proteomes" id="UP000037175"/>
    </source>
</evidence>
<dbReference type="InterPro" id="IPR005149">
    <property type="entry name" value="Tscrpt_reg_PadR_N"/>
</dbReference>